<organism evidence="1 2">
    <name type="scientific">Catharanthus roseus</name>
    <name type="common">Madagascar periwinkle</name>
    <name type="synonym">Vinca rosea</name>
    <dbReference type="NCBI Taxonomy" id="4058"/>
    <lineage>
        <taxon>Eukaryota</taxon>
        <taxon>Viridiplantae</taxon>
        <taxon>Streptophyta</taxon>
        <taxon>Embryophyta</taxon>
        <taxon>Tracheophyta</taxon>
        <taxon>Spermatophyta</taxon>
        <taxon>Magnoliopsida</taxon>
        <taxon>eudicotyledons</taxon>
        <taxon>Gunneridae</taxon>
        <taxon>Pentapetalae</taxon>
        <taxon>asterids</taxon>
        <taxon>lamiids</taxon>
        <taxon>Gentianales</taxon>
        <taxon>Apocynaceae</taxon>
        <taxon>Rauvolfioideae</taxon>
        <taxon>Vinceae</taxon>
        <taxon>Catharanthinae</taxon>
        <taxon>Catharanthus</taxon>
    </lineage>
</organism>
<comment type="caution">
    <text evidence="1">The sequence shown here is derived from an EMBL/GenBank/DDBJ whole genome shotgun (WGS) entry which is preliminary data.</text>
</comment>
<evidence type="ECO:0000313" key="1">
    <source>
        <dbReference type="EMBL" id="KAI5666432.1"/>
    </source>
</evidence>
<evidence type="ECO:0000313" key="2">
    <source>
        <dbReference type="Proteomes" id="UP001060085"/>
    </source>
</evidence>
<gene>
    <name evidence="1" type="ORF">M9H77_16285</name>
</gene>
<name>A0ACC0B1C3_CATRO</name>
<protein>
    <submittedName>
        <fullName evidence="1">Uncharacterized protein</fullName>
    </submittedName>
</protein>
<proteinExistence type="predicted"/>
<sequence length="326" mass="37022">MPLGITVRILRSHCLRIFNILCIQTIPNKYILKRWTKDIELSLGSSGVGDVGKVGKKDIAGYSAWRREILRKFSDLIFASELKINARECIEEGFSMMKDKVASKVGPYYIDNSENGVGSSNFKDPVRWYAKGEHNIRKMSIIVRKCNQTRRKKKSALTHASRIKMAVQLSMNNEVLGRDVNFRSSKCEIRLGTSNYSNVEHLDVAFRFAMFTAPSTMSAVSKSAYKKSWVDESQVIQDENTVSQATQDKNDNSIWDIVRLTDDDDDDTLWQYGIEFERQEPATQGNVQQSSRADTDETLTLVEKTHKGTENVNVQQTSRATTVKDL</sequence>
<accession>A0ACC0B1C3</accession>
<dbReference type="Proteomes" id="UP001060085">
    <property type="component" value="Linkage Group LG04"/>
</dbReference>
<reference evidence="2" key="1">
    <citation type="journal article" date="2023" name="Nat. Plants">
        <title>Single-cell RNA sequencing provides a high-resolution roadmap for understanding the multicellular compartmentation of specialized metabolism.</title>
        <authorList>
            <person name="Sun S."/>
            <person name="Shen X."/>
            <person name="Li Y."/>
            <person name="Li Y."/>
            <person name="Wang S."/>
            <person name="Li R."/>
            <person name="Zhang H."/>
            <person name="Shen G."/>
            <person name="Guo B."/>
            <person name="Wei J."/>
            <person name="Xu J."/>
            <person name="St-Pierre B."/>
            <person name="Chen S."/>
            <person name="Sun C."/>
        </authorList>
    </citation>
    <scope>NUCLEOTIDE SEQUENCE [LARGE SCALE GENOMIC DNA]</scope>
</reference>
<dbReference type="EMBL" id="CM044704">
    <property type="protein sequence ID" value="KAI5666432.1"/>
    <property type="molecule type" value="Genomic_DNA"/>
</dbReference>
<keyword evidence="2" id="KW-1185">Reference proteome</keyword>